<dbReference type="AlphaFoldDB" id="R7QAA7"/>
<evidence type="ECO:0000256" key="1">
    <source>
        <dbReference type="ARBA" id="ARBA00022857"/>
    </source>
</evidence>
<evidence type="ECO:0000256" key="2">
    <source>
        <dbReference type="ARBA" id="ARBA00023002"/>
    </source>
</evidence>
<keyword evidence="5" id="KW-1185">Reference proteome</keyword>
<dbReference type="RefSeq" id="XP_005714537.1">
    <property type="nucleotide sequence ID" value="XM_005714480.1"/>
</dbReference>
<accession>R7QAA7</accession>
<reference evidence="5" key="1">
    <citation type="journal article" date="2013" name="Proc. Natl. Acad. Sci. U.S.A.">
        <title>Genome structure and metabolic features in the red seaweed Chondrus crispus shed light on evolution of the Archaeplastida.</title>
        <authorList>
            <person name="Collen J."/>
            <person name="Porcel B."/>
            <person name="Carre W."/>
            <person name="Ball S.G."/>
            <person name="Chaparro C."/>
            <person name="Tonon T."/>
            <person name="Barbeyron T."/>
            <person name="Michel G."/>
            <person name="Noel B."/>
            <person name="Valentin K."/>
            <person name="Elias M."/>
            <person name="Artiguenave F."/>
            <person name="Arun A."/>
            <person name="Aury J.M."/>
            <person name="Barbosa-Neto J.F."/>
            <person name="Bothwell J.H."/>
            <person name="Bouget F.Y."/>
            <person name="Brillet L."/>
            <person name="Cabello-Hurtado F."/>
            <person name="Capella-Gutierrez S."/>
            <person name="Charrier B."/>
            <person name="Cladiere L."/>
            <person name="Cock J.M."/>
            <person name="Coelho S.M."/>
            <person name="Colleoni C."/>
            <person name="Czjzek M."/>
            <person name="Da Silva C."/>
            <person name="Delage L."/>
            <person name="Denoeud F."/>
            <person name="Deschamps P."/>
            <person name="Dittami S.M."/>
            <person name="Gabaldon T."/>
            <person name="Gachon C.M."/>
            <person name="Groisillier A."/>
            <person name="Herve C."/>
            <person name="Jabbari K."/>
            <person name="Katinka M."/>
            <person name="Kloareg B."/>
            <person name="Kowalczyk N."/>
            <person name="Labadie K."/>
            <person name="Leblanc C."/>
            <person name="Lopez P.J."/>
            <person name="McLachlan D.H."/>
            <person name="Meslet-Cladiere L."/>
            <person name="Moustafa A."/>
            <person name="Nehr Z."/>
            <person name="Nyvall Collen P."/>
            <person name="Panaud O."/>
            <person name="Partensky F."/>
            <person name="Poulain J."/>
            <person name="Rensing S.A."/>
            <person name="Rousvoal S."/>
            <person name="Samson G."/>
            <person name="Symeonidi A."/>
            <person name="Weissenbach J."/>
            <person name="Zambounis A."/>
            <person name="Wincker P."/>
            <person name="Boyen C."/>
        </authorList>
    </citation>
    <scope>NUCLEOTIDE SEQUENCE [LARGE SCALE GENOMIC DNA]</scope>
    <source>
        <strain evidence="5">cv. Stackhouse</strain>
    </source>
</reference>
<dbReference type="PhylomeDB" id="R7QAA7"/>
<dbReference type="InterPro" id="IPR011032">
    <property type="entry name" value="GroES-like_sf"/>
</dbReference>
<dbReference type="CDD" id="cd05276">
    <property type="entry name" value="p53_inducible_oxidoreductase"/>
    <property type="match status" value="1"/>
</dbReference>
<dbReference type="PANTHER" id="PTHR48106">
    <property type="entry name" value="QUINONE OXIDOREDUCTASE PIG3-RELATED"/>
    <property type="match status" value="1"/>
</dbReference>
<dbReference type="Gene3D" id="3.40.50.720">
    <property type="entry name" value="NAD(P)-binding Rossmann-like Domain"/>
    <property type="match status" value="1"/>
</dbReference>
<evidence type="ECO:0000313" key="4">
    <source>
        <dbReference type="EMBL" id="CDF34718.1"/>
    </source>
</evidence>
<dbReference type="SMART" id="SM00829">
    <property type="entry name" value="PKS_ER"/>
    <property type="match status" value="1"/>
</dbReference>
<dbReference type="Pfam" id="PF08240">
    <property type="entry name" value="ADH_N"/>
    <property type="match status" value="1"/>
</dbReference>
<dbReference type="PANTHER" id="PTHR48106:SF18">
    <property type="entry name" value="QUINONE OXIDOREDUCTASE PIG3"/>
    <property type="match status" value="1"/>
</dbReference>
<dbReference type="Proteomes" id="UP000012073">
    <property type="component" value="Unassembled WGS sequence"/>
</dbReference>
<dbReference type="InterPro" id="IPR020843">
    <property type="entry name" value="ER"/>
</dbReference>
<dbReference type="InterPro" id="IPR013149">
    <property type="entry name" value="ADH-like_C"/>
</dbReference>
<sequence length="333" mass="35056">MSAFRFFAQGTSSMRTAISNGKGGIEIVDKALPVAGPDELLVKVKAIGVNRADLLQSQGKYPPPPGTTDILGLEASGYLENGQLVTALLKGGAFAEYAVVPKGAILSFPDAVANNLSPVQLAAIPEAFLAAYHILFQVGNLSNDETVLINAAASGVGTSAIQLAKMVPNVSIIAVAGSQEKLDLCRALGATHSINYKLQQIADSVEYATNGQGVDLVLDCVGAEQFKENERSLKTDGRWVMYGLLSGAKGPNLGLAGILSKRLTISGTTLRSRSDEYRANLVQQFSCKFADSFAPGGPLKPIIDKIFEGLASVPDALQYIKENKTMGKAVVEL</sequence>
<dbReference type="KEGG" id="ccp:CHC_T00003634001"/>
<organism evidence="4 5">
    <name type="scientific">Chondrus crispus</name>
    <name type="common">Carrageen Irish moss</name>
    <name type="synonym">Polymorpha crispa</name>
    <dbReference type="NCBI Taxonomy" id="2769"/>
    <lineage>
        <taxon>Eukaryota</taxon>
        <taxon>Rhodophyta</taxon>
        <taxon>Florideophyceae</taxon>
        <taxon>Rhodymeniophycidae</taxon>
        <taxon>Gigartinales</taxon>
        <taxon>Gigartinaceae</taxon>
        <taxon>Chondrus</taxon>
    </lineage>
</organism>
<dbReference type="OrthoDB" id="3509362at2759"/>
<keyword evidence="1" id="KW-0521">NADP</keyword>
<dbReference type="InterPro" id="IPR014189">
    <property type="entry name" value="Quinone_OxRdtase_PIG3"/>
</dbReference>
<dbReference type="GeneID" id="17322251"/>
<dbReference type="InterPro" id="IPR036291">
    <property type="entry name" value="NAD(P)-bd_dom_sf"/>
</dbReference>
<gene>
    <name evidence="4" type="ORF">CHC_T00003634001</name>
</gene>
<dbReference type="Gene3D" id="3.90.180.10">
    <property type="entry name" value="Medium-chain alcohol dehydrogenases, catalytic domain"/>
    <property type="match status" value="1"/>
</dbReference>
<dbReference type="SUPFAM" id="SSF51735">
    <property type="entry name" value="NAD(P)-binding Rossmann-fold domains"/>
    <property type="match status" value="1"/>
</dbReference>
<keyword evidence="2" id="KW-0560">Oxidoreductase</keyword>
<dbReference type="OMA" id="DWSWEYA"/>
<dbReference type="EMBL" id="HG001706">
    <property type="protein sequence ID" value="CDF34718.1"/>
    <property type="molecule type" value="Genomic_DNA"/>
</dbReference>
<dbReference type="Pfam" id="PF00107">
    <property type="entry name" value="ADH_zinc_N"/>
    <property type="match status" value="1"/>
</dbReference>
<proteinExistence type="predicted"/>
<feature type="domain" description="Enoyl reductase (ER)" evidence="3">
    <location>
        <begin position="21"/>
        <end position="331"/>
    </location>
</feature>
<protein>
    <recommendedName>
        <fullName evidence="3">Enoyl reductase (ER) domain-containing protein</fullName>
    </recommendedName>
</protein>
<evidence type="ECO:0000259" key="3">
    <source>
        <dbReference type="SMART" id="SM00829"/>
    </source>
</evidence>
<dbReference type="Gramene" id="CDF34718">
    <property type="protein sequence ID" value="CDF34718"/>
    <property type="gene ID" value="CHC_T00003634001"/>
</dbReference>
<dbReference type="GO" id="GO:0016651">
    <property type="term" value="F:oxidoreductase activity, acting on NAD(P)H"/>
    <property type="evidence" value="ECO:0007669"/>
    <property type="project" value="TreeGrafter"/>
</dbReference>
<dbReference type="GO" id="GO:0070402">
    <property type="term" value="F:NADPH binding"/>
    <property type="evidence" value="ECO:0007669"/>
    <property type="project" value="TreeGrafter"/>
</dbReference>
<dbReference type="SUPFAM" id="SSF50129">
    <property type="entry name" value="GroES-like"/>
    <property type="match status" value="1"/>
</dbReference>
<evidence type="ECO:0000313" key="5">
    <source>
        <dbReference type="Proteomes" id="UP000012073"/>
    </source>
</evidence>
<dbReference type="STRING" id="2769.R7QAA7"/>
<dbReference type="InterPro" id="IPR013154">
    <property type="entry name" value="ADH-like_N"/>
</dbReference>
<name>R7QAA7_CHOCR</name>